<dbReference type="EMBL" id="MU275906">
    <property type="protein sequence ID" value="KAI0047379.1"/>
    <property type="molecule type" value="Genomic_DNA"/>
</dbReference>
<proteinExistence type="predicted"/>
<sequence>MSTILLVSAYTGTDKPMYYWFLWVSRDSENIALVSSPPFLRGVVTWIPVVLAIPSRPSDPQVHATHSSHRSAHQQGFPISRSSRKCRFTQQFPQPIYAFSSCLSRCQLRTSTPPLFALCCTDTFAEEARARPHRAARNPAKIFVCPQSSPTQHQRAAPWGPCAKICQLFIMLVGRTAAHDMRVVTLAAHCARAVPLRTHTPGMPAPPVAPTRKIQTSPRRLLPTFSTARHQFGAHPTDTCSCASAAADNPLPTRLAFRPSSSCRI</sequence>
<dbReference type="Proteomes" id="UP000814033">
    <property type="component" value="Unassembled WGS sequence"/>
</dbReference>
<accession>A0ACB8RSX8</accession>
<reference evidence="1" key="2">
    <citation type="journal article" date="2022" name="New Phytol.">
        <title>Evolutionary transition to the ectomycorrhizal habit in the genomes of a hyperdiverse lineage of mushroom-forming fungi.</title>
        <authorList>
            <person name="Looney B."/>
            <person name="Miyauchi S."/>
            <person name="Morin E."/>
            <person name="Drula E."/>
            <person name="Courty P.E."/>
            <person name="Kohler A."/>
            <person name="Kuo A."/>
            <person name="LaButti K."/>
            <person name="Pangilinan J."/>
            <person name="Lipzen A."/>
            <person name="Riley R."/>
            <person name="Andreopoulos W."/>
            <person name="He G."/>
            <person name="Johnson J."/>
            <person name="Nolan M."/>
            <person name="Tritt A."/>
            <person name="Barry K.W."/>
            <person name="Grigoriev I.V."/>
            <person name="Nagy L.G."/>
            <person name="Hibbett D."/>
            <person name="Henrissat B."/>
            <person name="Matheny P.B."/>
            <person name="Labbe J."/>
            <person name="Martin F.M."/>
        </authorList>
    </citation>
    <scope>NUCLEOTIDE SEQUENCE</scope>
    <source>
        <strain evidence="1">FP105234-sp</strain>
    </source>
</reference>
<evidence type="ECO:0000313" key="2">
    <source>
        <dbReference type="Proteomes" id="UP000814033"/>
    </source>
</evidence>
<organism evidence="1 2">
    <name type="scientific">Auriscalpium vulgare</name>
    <dbReference type="NCBI Taxonomy" id="40419"/>
    <lineage>
        <taxon>Eukaryota</taxon>
        <taxon>Fungi</taxon>
        <taxon>Dikarya</taxon>
        <taxon>Basidiomycota</taxon>
        <taxon>Agaricomycotina</taxon>
        <taxon>Agaricomycetes</taxon>
        <taxon>Russulales</taxon>
        <taxon>Auriscalpiaceae</taxon>
        <taxon>Auriscalpium</taxon>
    </lineage>
</organism>
<protein>
    <submittedName>
        <fullName evidence="1">Uncharacterized protein</fullName>
    </submittedName>
</protein>
<keyword evidence="2" id="KW-1185">Reference proteome</keyword>
<evidence type="ECO:0000313" key="1">
    <source>
        <dbReference type="EMBL" id="KAI0047379.1"/>
    </source>
</evidence>
<reference evidence="1" key="1">
    <citation type="submission" date="2021-02" db="EMBL/GenBank/DDBJ databases">
        <authorList>
            <consortium name="DOE Joint Genome Institute"/>
            <person name="Ahrendt S."/>
            <person name="Looney B.P."/>
            <person name="Miyauchi S."/>
            <person name="Morin E."/>
            <person name="Drula E."/>
            <person name="Courty P.E."/>
            <person name="Chicoki N."/>
            <person name="Fauchery L."/>
            <person name="Kohler A."/>
            <person name="Kuo A."/>
            <person name="Labutti K."/>
            <person name="Pangilinan J."/>
            <person name="Lipzen A."/>
            <person name="Riley R."/>
            <person name="Andreopoulos W."/>
            <person name="He G."/>
            <person name="Johnson J."/>
            <person name="Barry K.W."/>
            <person name="Grigoriev I.V."/>
            <person name="Nagy L."/>
            <person name="Hibbett D."/>
            <person name="Henrissat B."/>
            <person name="Matheny P.B."/>
            <person name="Labbe J."/>
            <person name="Martin F."/>
        </authorList>
    </citation>
    <scope>NUCLEOTIDE SEQUENCE</scope>
    <source>
        <strain evidence="1">FP105234-sp</strain>
    </source>
</reference>
<comment type="caution">
    <text evidence="1">The sequence shown here is derived from an EMBL/GenBank/DDBJ whole genome shotgun (WGS) entry which is preliminary data.</text>
</comment>
<name>A0ACB8RSX8_9AGAM</name>
<gene>
    <name evidence="1" type="ORF">FA95DRAFT_1232873</name>
</gene>